<evidence type="ECO:0000259" key="3">
    <source>
        <dbReference type="PROSITE" id="PS50048"/>
    </source>
</evidence>
<feature type="region of interest" description="Disordered" evidence="2">
    <location>
        <begin position="1"/>
        <end position="27"/>
    </location>
</feature>
<dbReference type="CDD" id="cd00067">
    <property type="entry name" value="GAL4"/>
    <property type="match status" value="1"/>
</dbReference>
<dbReference type="PANTHER" id="PTHR47657">
    <property type="entry name" value="STEROL REGULATORY ELEMENT-BINDING PROTEIN ECM22"/>
    <property type="match status" value="1"/>
</dbReference>
<dbReference type="OrthoDB" id="416217at2759"/>
<dbReference type="PRINTS" id="PR00755">
    <property type="entry name" value="AFLATOXINBRP"/>
</dbReference>
<feature type="domain" description="Zn(2)-C6 fungal-type" evidence="3">
    <location>
        <begin position="27"/>
        <end position="57"/>
    </location>
</feature>
<dbReference type="EMBL" id="KI912113">
    <property type="protein sequence ID" value="ETS80446.1"/>
    <property type="molecule type" value="Genomic_DNA"/>
</dbReference>
<dbReference type="PROSITE" id="PS00463">
    <property type="entry name" value="ZN2_CY6_FUNGAL_1"/>
    <property type="match status" value="1"/>
</dbReference>
<evidence type="ECO:0000313" key="4">
    <source>
        <dbReference type="EMBL" id="ETS80446.1"/>
    </source>
</evidence>
<keyword evidence="1" id="KW-0539">Nucleus</keyword>
<dbReference type="Gene3D" id="4.10.240.10">
    <property type="entry name" value="Zn(2)-C6 fungal-type DNA-binding domain"/>
    <property type="match status" value="1"/>
</dbReference>
<keyword evidence="5" id="KW-1185">Reference proteome</keyword>
<feature type="compositionally biased region" description="Polar residues" evidence="2">
    <location>
        <begin position="65"/>
        <end position="83"/>
    </location>
</feature>
<dbReference type="HOGENOM" id="CLU_024934_1_0_1"/>
<evidence type="ECO:0000313" key="5">
    <source>
        <dbReference type="Proteomes" id="UP000030651"/>
    </source>
</evidence>
<dbReference type="GO" id="GO:0008270">
    <property type="term" value="F:zinc ion binding"/>
    <property type="evidence" value="ECO:0007669"/>
    <property type="project" value="InterPro"/>
</dbReference>
<dbReference type="Pfam" id="PF00172">
    <property type="entry name" value="Zn_clus"/>
    <property type="match status" value="1"/>
</dbReference>
<dbReference type="InterPro" id="IPR036864">
    <property type="entry name" value="Zn2-C6_fun-type_DNA-bd_sf"/>
</dbReference>
<dbReference type="OMA" id="PIARFWS"/>
<dbReference type="InterPro" id="IPR001138">
    <property type="entry name" value="Zn2Cys6_DnaBD"/>
</dbReference>
<proteinExistence type="predicted"/>
<dbReference type="eggNOG" id="ENOG502SIKI">
    <property type="taxonomic scope" value="Eukaryota"/>
</dbReference>
<dbReference type="AlphaFoldDB" id="W3X5I0"/>
<dbReference type="KEGG" id="pfy:PFICI_07975"/>
<evidence type="ECO:0000256" key="1">
    <source>
        <dbReference type="ARBA" id="ARBA00023242"/>
    </source>
</evidence>
<dbReference type="SUPFAM" id="SSF57701">
    <property type="entry name" value="Zn2/Cys6 DNA-binding domain"/>
    <property type="match status" value="1"/>
</dbReference>
<feature type="compositionally biased region" description="Basic residues" evidence="2">
    <location>
        <begin position="16"/>
        <end position="27"/>
    </location>
</feature>
<dbReference type="GO" id="GO:0000981">
    <property type="term" value="F:DNA-binding transcription factor activity, RNA polymerase II-specific"/>
    <property type="evidence" value="ECO:0007669"/>
    <property type="project" value="InterPro"/>
</dbReference>
<dbReference type="SMART" id="SM00066">
    <property type="entry name" value="GAL4"/>
    <property type="match status" value="1"/>
</dbReference>
<feature type="region of interest" description="Disordered" evidence="2">
    <location>
        <begin position="65"/>
        <end position="94"/>
    </location>
</feature>
<organism evidence="4 5">
    <name type="scientific">Pestalotiopsis fici (strain W106-1 / CGMCC3.15140)</name>
    <dbReference type="NCBI Taxonomy" id="1229662"/>
    <lineage>
        <taxon>Eukaryota</taxon>
        <taxon>Fungi</taxon>
        <taxon>Dikarya</taxon>
        <taxon>Ascomycota</taxon>
        <taxon>Pezizomycotina</taxon>
        <taxon>Sordariomycetes</taxon>
        <taxon>Xylariomycetidae</taxon>
        <taxon>Amphisphaeriales</taxon>
        <taxon>Sporocadaceae</taxon>
        <taxon>Pestalotiopsis</taxon>
    </lineage>
</organism>
<dbReference type="RefSeq" id="XP_007834747.1">
    <property type="nucleotide sequence ID" value="XM_007836556.1"/>
</dbReference>
<accession>W3X5I0</accession>
<dbReference type="Proteomes" id="UP000030651">
    <property type="component" value="Unassembled WGS sequence"/>
</dbReference>
<dbReference type="PANTHER" id="PTHR47657:SF13">
    <property type="entry name" value="ZN(2)-C6 FUNGAL-TYPE DOMAIN-CONTAINING PROTEIN-RELATED"/>
    <property type="match status" value="1"/>
</dbReference>
<dbReference type="GeneID" id="19272988"/>
<reference evidence="5" key="1">
    <citation type="journal article" date="2015" name="BMC Genomics">
        <title>Genomic and transcriptomic analysis of the endophytic fungus Pestalotiopsis fici reveals its lifestyle and high potential for synthesis of natural products.</title>
        <authorList>
            <person name="Wang X."/>
            <person name="Zhang X."/>
            <person name="Liu L."/>
            <person name="Xiang M."/>
            <person name="Wang W."/>
            <person name="Sun X."/>
            <person name="Che Y."/>
            <person name="Guo L."/>
            <person name="Liu G."/>
            <person name="Guo L."/>
            <person name="Wang C."/>
            <person name="Yin W.B."/>
            <person name="Stadler M."/>
            <person name="Zhang X."/>
            <person name="Liu X."/>
        </authorList>
    </citation>
    <scope>NUCLEOTIDE SEQUENCE [LARGE SCALE GENOMIC DNA]</scope>
    <source>
        <strain evidence="5">W106-1 / CGMCC3.15140</strain>
    </source>
</reference>
<sequence length="448" mass="50806">MSEKTDDSSPAANTTRPRKSHRKSRNGCRNCKRRKVKCDEVKPECTNCLRFGLPCDFKGTAIHASSSGSVTSGNQQTRSQDTAIPSRRRGRGRPRRDWLQEFTEANALSAVPKAGVPEKREAIHDPYTLNTANIELMLHFTAYTSGSLSGTMSRKDKITNFWAFNVPKIGISHHFVLNLVFAVSSYHLAYLEASDNAQRRDYTRQAEYHFEHGLAAFTQALANANESNCGALDVSATMVCYCTFAAGPKGPNDLLICRVEDQIAHNWWPVIKGLRLIREIFDADILFSGLMSPLGPSESPEVPDSRAQCLREDFPRVDWEKHIGELGDLVKSSSSSHRDVYLKEYDILAAIYEGTYGDENGEYHGPGYNRMVFAWMYRMDDAFVDRVREKDPIPLLLLAHFAQLLTTLKKCWFMDGWAEHLLENTSRMLDKEHRKWVEWPRIQVGLPP</sequence>
<name>W3X5I0_PESFW</name>
<dbReference type="InterPro" id="IPR052400">
    <property type="entry name" value="Zn2-C6_fungal_TF"/>
</dbReference>
<dbReference type="InParanoid" id="W3X5I0"/>
<dbReference type="PROSITE" id="PS50048">
    <property type="entry name" value="ZN2_CY6_FUNGAL_2"/>
    <property type="match status" value="1"/>
</dbReference>
<protein>
    <recommendedName>
        <fullName evidence="3">Zn(2)-C6 fungal-type domain-containing protein</fullName>
    </recommendedName>
</protein>
<gene>
    <name evidence="4" type="ORF">PFICI_07975</name>
</gene>
<evidence type="ECO:0000256" key="2">
    <source>
        <dbReference type="SAM" id="MobiDB-lite"/>
    </source>
</evidence>